<dbReference type="AlphaFoldDB" id="A0AAD4QNR5"/>
<evidence type="ECO:0000313" key="1">
    <source>
        <dbReference type="EMBL" id="KAI0301175.1"/>
    </source>
</evidence>
<organism evidence="1 2">
    <name type="scientific">Multifurca ochricompacta</name>
    <dbReference type="NCBI Taxonomy" id="376703"/>
    <lineage>
        <taxon>Eukaryota</taxon>
        <taxon>Fungi</taxon>
        <taxon>Dikarya</taxon>
        <taxon>Basidiomycota</taxon>
        <taxon>Agaricomycotina</taxon>
        <taxon>Agaricomycetes</taxon>
        <taxon>Russulales</taxon>
        <taxon>Russulaceae</taxon>
        <taxon>Multifurca</taxon>
    </lineage>
</organism>
<dbReference type="EMBL" id="WTXG01000015">
    <property type="protein sequence ID" value="KAI0301175.1"/>
    <property type="molecule type" value="Genomic_DNA"/>
</dbReference>
<proteinExistence type="predicted"/>
<evidence type="ECO:0008006" key="3">
    <source>
        <dbReference type="Google" id="ProtNLM"/>
    </source>
</evidence>
<protein>
    <recommendedName>
        <fullName evidence="3">Telomere-associated protein Rif1 N-terminal domain-containing protein</fullName>
    </recommendedName>
</protein>
<reference evidence="1" key="1">
    <citation type="journal article" date="2022" name="New Phytol.">
        <title>Evolutionary transition to the ectomycorrhizal habit in the genomes of a hyperdiverse lineage of mushroom-forming fungi.</title>
        <authorList>
            <person name="Looney B."/>
            <person name="Miyauchi S."/>
            <person name="Morin E."/>
            <person name="Drula E."/>
            <person name="Courty P.E."/>
            <person name="Kohler A."/>
            <person name="Kuo A."/>
            <person name="LaButti K."/>
            <person name="Pangilinan J."/>
            <person name="Lipzen A."/>
            <person name="Riley R."/>
            <person name="Andreopoulos W."/>
            <person name="He G."/>
            <person name="Johnson J."/>
            <person name="Nolan M."/>
            <person name="Tritt A."/>
            <person name="Barry K.W."/>
            <person name="Grigoriev I.V."/>
            <person name="Nagy L.G."/>
            <person name="Hibbett D."/>
            <person name="Henrissat B."/>
            <person name="Matheny P.B."/>
            <person name="Labbe J."/>
            <person name="Martin F.M."/>
        </authorList>
    </citation>
    <scope>NUCLEOTIDE SEQUENCE</scope>
    <source>
        <strain evidence="1">BPL690</strain>
    </source>
</reference>
<sequence length="1086" mass="119219">MSIPLADDSPLAHPHYFLGPIETIVYSHRALSSGDLSLHDITEAYHTLSTRIRQSSAYLAVGSSSYPALGPLKEKGAGVAAALRRDVLRALRVSAQHISCHTPSQSSGSFEESVGWEQAAPNIKHATDVSTLCHYALRLLSEIFRLPALSSAMSTQDLGFLLEDVTAILCCPQLPSVNGSKTTVLASWAAVGDTPVSVIVVDALNCIVELLTCHGHVFVAHLADLLPSIFPLVMHPSSELRHHTAAVLASFSRTLITYRAAIDKSIIDSICCYTHSFLTPETTRHPTSSRKLFPLLDAAVSSRDFGNAGENAPWALTVVANFTVLLGSSLFLHHGPLKFVMNITQKALKRHPGRDLNPHVWSTFIWSMTQLCAQQGSTSDEDVDIVRRCVLVLKQALHGGLGAALITSLLGAIPAGHRSGSIHRWAISSTIDIVHDMLSSNLENIRDEGYRLLVCLTRESGERDNNASHETEWSADFLLSQFLFDGSLLHADKYLIEEKVGSMRIFSPRCLSQEEILEHWGPISSCFVSMVRIRLKADDTVLASLLMVQSNRFQGNGQAAISPDFGQRLIPLLSQFLPKLSISLSGDAESVEIQLKSLFVSRQLWTVIQNVFSRPSLTAVASSFLAATLQRKFHLSDQELLRNWSLLCSDLIVVGIPNVLESISHQDDESSALEVKKQLWRLVVTHCEPGQGNWRSSTSIHVFPIGSWCMSEDDLDVWERAFERIFSSGAAKAVDLIDEISGQCPAIGPSFPISTAMRIALAIFRRLDLDEEDSIPARTLSFLNKILAASYPPQPSTVKSTSELIKVFHHMIIAIPLSLLESVILAVQMGLVIWIEDKCVSLSEEEYNNLIMSLYDSLLCRLQTLPLSVTLLNALVPLLTAAFSRIPPPALGPAAFQRFFHTVHPRLAVPTTAYSDELRVCLDACVRSYGGEWPPGMAPLSSSSQSQTQLQNEGELLNKALALPRVGYDIGERYTPTRLLEHEVIPDSQCATSSPVVIHASPRARLILEPPHKPVSSISSNAHKISSRVHLRVDLKEAPRTPSHVTGQASPRKLDQQWVAQVLNTSRSRVLAKLTYPINIKGYSAH</sequence>
<name>A0AAD4QNR5_9AGAM</name>
<dbReference type="InterPro" id="IPR016024">
    <property type="entry name" value="ARM-type_fold"/>
</dbReference>
<comment type="caution">
    <text evidence="1">The sequence shown here is derived from an EMBL/GenBank/DDBJ whole genome shotgun (WGS) entry which is preliminary data.</text>
</comment>
<evidence type="ECO:0000313" key="2">
    <source>
        <dbReference type="Proteomes" id="UP001203297"/>
    </source>
</evidence>
<accession>A0AAD4QNR5</accession>
<keyword evidence="2" id="KW-1185">Reference proteome</keyword>
<dbReference type="Proteomes" id="UP001203297">
    <property type="component" value="Unassembled WGS sequence"/>
</dbReference>
<gene>
    <name evidence="1" type="ORF">B0F90DRAFT_1817189</name>
</gene>
<dbReference type="SUPFAM" id="SSF48371">
    <property type="entry name" value="ARM repeat"/>
    <property type="match status" value="1"/>
</dbReference>